<dbReference type="AlphaFoldDB" id="A0A0D2PSB6"/>
<dbReference type="InterPro" id="IPR027974">
    <property type="entry name" value="DUF4470"/>
</dbReference>
<proteinExistence type="predicted"/>
<keyword evidence="1" id="KW-0802">TPR repeat</keyword>
<evidence type="ECO:0000259" key="2">
    <source>
        <dbReference type="Pfam" id="PF14737"/>
    </source>
</evidence>
<evidence type="ECO:0000256" key="1">
    <source>
        <dbReference type="PROSITE-ProRule" id="PRU00339"/>
    </source>
</evidence>
<dbReference type="EMBL" id="KN817548">
    <property type="protein sequence ID" value="KJA22660.1"/>
    <property type="molecule type" value="Genomic_DNA"/>
</dbReference>
<organism evidence="3 4">
    <name type="scientific">Hypholoma sublateritium (strain FD-334 SS-4)</name>
    <dbReference type="NCBI Taxonomy" id="945553"/>
    <lineage>
        <taxon>Eukaryota</taxon>
        <taxon>Fungi</taxon>
        <taxon>Dikarya</taxon>
        <taxon>Basidiomycota</taxon>
        <taxon>Agaricomycotina</taxon>
        <taxon>Agaricomycetes</taxon>
        <taxon>Agaricomycetidae</taxon>
        <taxon>Agaricales</taxon>
        <taxon>Agaricineae</taxon>
        <taxon>Strophariaceae</taxon>
        <taxon>Hypholoma</taxon>
    </lineage>
</organism>
<name>A0A0D2PSB6_HYPSF</name>
<evidence type="ECO:0000313" key="3">
    <source>
        <dbReference type="EMBL" id="KJA22660.1"/>
    </source>
</evidence>
<feature type="domain" description="DUF4470" evidence="2">
    <location>
        <begin position="184"/>
        <end position="282"/>
    </location>
</feature>
<dbReference type="OMA" id="PHWISEY"/>
<reference evidence="4" key="1">
    <citation type="submission" date="2014-04" db="EMBL/GenBank/DDBJ databases">
        <title>Evolutionary Origins and Diversification of the Mycorrhizal Mutualists.</title>
        <authorList>
            <consortium name="DOE Joint Genome Institute"/>
            <consortium name="Mycorrhizal Genomics Consortium"/>
            <person name="Kohler A."/>
            <person name="Kuo A."/>
            <person name="Nagy L.G."/>
            <person name="Floudas D."/>
            <person name="Copeland A."/>
            <person name="Barry K.W."/>
            <person name="Cichocki N."/>
            <person name="Veneault-Fourrey C."/>
            <person name="LaButti K."/>
            <person name="Lindquist E.A."/>
            <person name="Lipzen A."/>
            <person name="Lundell T."/>
            <person name="Morin E."/>
            <person name="Murat C."/>
            <person name="Riley R."/>
            <person name="Ohm R."/>
            <person name="Sun H."/>
            <person name="Tunlid A."/>
            <person name="Henrissat B."/>
            <person name="Grigoriev I.V."/>
            <person name="Hibbett D.S."/>
            <person name="Martin F."/>
        </authorList>
    </citation>
    <scope>NUCLEOTIDE SEQUENCE [LARGE SCALE GENOMIC DNA]</scope>
    <source>
        <strain evidence="4">FD-334 SS-4</strain>
    </source>
</reference>
<keyword evidence="4" id="KW-1185">Reference proteome</keyword>
<gene>
    <name evidence="3" type="ORF">HYPSUDRAFT_40739</name>
</gene>
<dbReference type="PROSITE" id="PS50005">
    <property type="entry name" value="TPR"/>
    <property type="match status" value="1"/>
</dbReference>
<sequence>MTSAALHAKDVGNKFFKEGKLAESLKFYKEAEKLDPNSPVYPSNLSSALYELGDYAGCMEAILRSWALEPSPETSLRLSTRLAKSLSQGVQNGSIQPSVIEQNDPAIKELERFSTTDNADVIQAWKIWKNIKRGLGHHSDLVREAKIRFSKLPIFKPMIEPEQLYFVFGIEPIVSLATGFGPDNDEAINIRALSKDQLSRLSFMLAGIGDGRHGFATIIGLEKQYEKLNASHKSAFKAHITINDIHFGIVARNFMFYLLLEELMTDDLEPMVRAEIQATLFYMYAGWVVPTYVHTRFIRLCQDASARLSEDPPRLPTWLHVAQRTVQPILQVIDFWRTDTLKNTADVLQHLTYGSASDHIQAMFDSGIMGAREALQSRRDETARSLKTIPDHALRTLGNTMRWTETTLPDLRRKLKEDREEVIDVLMMTQFDKNIELGLFPEAEWFRRTATFIPPPELIERHAGFDYYSKSFGARGKKPEIDDAKYKKLKVTVAKTWKPNITIFSSPEDRCVDMSLDAFGSVQVIAQFNMTHNLGNSKKGQNIACPAFSYLSTFFDAAAAAAKKLKDHMCIEFLGGEINTELSKISLGVDRRPAEFPRKYTRMWLSNIPDYGHGTLSTATFALPLLQDDVDGAGATANCQFNSPTWTSDEEYCYNYIMLLPKDLERYLGIRTLNSKAVQDALTLASTPRPRPLASLASREQLHSWLSRLLLSLIWSGKAQARPNTIKLPNNLVVFVKLMYELRDIGYPSHWLSDFLHAVFNGTLQVDHSVYRDKTPRPVSDIYKRVSPYRVRLDPWYAELAMLLTSTGHCLPFAVQIPDGLAASPDEIGAFKANPARNMHALESMMAFPRNDNVFAMLFYRPDEAGLRDSSALRSFIPSLPSVIEGKTTPPPGTFHILTTLDALDLGRAVPEVRWKMSRTLTAKMRRERWMFVLWRMDFHSFATDPCPASAWMHVDTPV</sequence>
<accession>A0A0D2PSB6</accession>
<feature type="repeat" description="TPR" evidence="1">
    <location>
        <begin position="5"/>
        <end position="38"/>
    </location>
</feature>
<dbReference type="InterPro" id="IPR019734">
    <property type="entry name" value="TPR_rpt"/>
</dbReference>
<dbReference type="OrthoDB" id="2423701at2759"/>
<dbReference type="Pfam" id="PF14737">
    <property type="entry name" value="DUF4470"/>
    <property type="match status" value="1"/>
</dbReference>
<dbReference type="Proteomes" id="UP000054270">
    <property type="component" value="Unassembled WGS sequence"/>
</dbReference>
<evidence type="ECO:0000313" key="4">
    <source>
        <dbReference type="Proteomes" id="UP000054270"/>
    </source>
</evidence>
<dbReference type="InterPro" id="IPR011990">
    <property type="entry name" value="TPR-like_helical_dom_sf"/>
</dbReference>
<dbReference type="STRING" id="945553.A0A0D2PSB6"/>
<dbReference type="Gene3D" id="1.25.40.10">
    <property type="entry name" value="Tetratricopeptide repeat domain"/>
    <property type="match status" value="1"/>
</dbReference>
<protein>
    <recommendedName>
        <fullName evidence="2">DUF4470 domain-containing protein</fullName>
    </recommendedName>
</protein>
<dbReference type="SUPFAM" id="SSF48452">
    <property type="entry name" value="TPR-like"/>
    <property type="match status" value="1"/>
</dbReference>